<dbReference type="InterPro" id="IPR050712">
    <property type="entry name" value="NAD(P)H-dep_reductase"/>
</dbReference>
<organism evidence="4 5">
    <name type="scientific">Serratia rubidaea</name>
    <name type="common">Serratia marinorubra</name>
    <dbReference type="NCBI Taxonomy" id="61652"/>
    <lineage>
        <taxon>Bacteria</taxon>
        <taxon>Pseudomonadati</taxon>
        <taxon>Pseudomonadota</taxon>
        <taxon>Gammaproteobacteria</taxon>
        <taxon>Enterobacterales</taxon>
        <taxon>Yersiniaceae</taxon>
        <taxon>Serratia</taxon>
    </lineage>
</organism>
<dbReference type="STRING" id="61652.AXX16_2172"/>
<dbReference type="InterPro" id="IPR005025">
    <property type="entry name" value="FMN_Rdtase-like_dom"/>
</dbReference>
<reference evidence="4 5" key="1">
    <citation type="submission" date="2018-12" db="EMBL/GenBank/DDBJ databases">
        <authorList>
            <consortium name="Pathogen Informatics"/>
        </authorList>
    </citation>
    <scope>NUCLEOTIDE SEQUENCE [LARGE SCALE GENOMIC DNA]</scope>
    <source>
        <strain evidence="4 5">NCTC9419</strain>
    </source>
</reference>
<evidence type="ECO:0000313" key="4">
    <source>
        <dbReference type="EMBL" id="VEA68240.1"/>
    </source>
</evidence>
<dbReference type="Gene3D" id="3.40.50.360">
    <property type="match status" value="1"/>
</dbReference>
<dbReference type="Proteomes" id="UP000271603">
    <property type="component" value="Chromosome"/>
</dbReference>
<evidence type="ECO:0000256" key="2">
    <source>
        <dbReference type="ARBA" id="ARBA00022643"/>
    </source>
</evidence>
<dbReference type="EC" id="1.7.-.-" evidence="4"/>
<dbReference type="EMBL" id="LR134155">
    <property type="protein sequence ID" value="VEA68240.1"/>
    <property type="molecule type" value="Genomic_DNA"/>
</dbReference>
<keyword evidence="2" id="KW-0285">Flavoprotein</keyword>
<dbReference type="GO" id="GO:0010181">
    <property type="term" value="F:FMN binding"/>
    <property type="evidence" value="ECO:0007669"/>
    <property type="project" value="TreeGrafter"/>
</dbReference>
<gene>
    <name evidence="4" type="primary">azr_1</name>
    <name evidence="4" type="ORF">NCTC9419_00337</name>
</gene>
<dbReference type="InterPro" id="IPR029039">
    <property type="entry name" value="Flavoprotein-like_sf"/>
</dbReference>
<dbReference type="GO" id="GO:0016491">
    <property type="term" value="F:oxidoreductase activity"/>
    <property type="evidence" value="ECO:0007669"/>
    <property type="project" value="UniProtKB-KW"/>
</dbReference>
<dbReference type="AlphaFoldDB" id="A0A447QDX2"/>
<feature type="domain" description="NADPH-dependent FMN reductase-like" evidence="3">
    <location>
        <begin position="6"/>
        <end position="138"/>
    </location>
</feature>
<keyword evidence="4" id="KW-0560">Oxidoreductase</keyword>
<dbReference type="PANTHER" id="PTHR30543">
    <property type="entry name" value="CHROMATE REDUCTASE"/>
    <property type="match status" value="1"/>
</dbReference>
<dbReference type="SUPFAM" id="SSF52218">
    <property type="entry name" value="Flavoproteins"/>
    <property type="match status" value="1"/>
</dbReference>
<keyword evidence="2" id="KW-0288">FMN</keyword>
<dbReference type="Pfam" id="PF03358">
    <property type="entry name" value="FMN_red"/>
    <property type="match status" value="1"/>
</dbReference>
<evidence type="ECO:0000313" key="5">
    <source>
        <dbReference type="Proteomes" id="UP000271603"/>
    </source>
</evidence>
<accession>A0A447QDX2</accession>
<sequence>MSNTFHVLGISGSLRAASLNTRFLQAMDRLRPENVSFTRYTHLDAIPLFNADREDHPCPALTHWRSALARADLVLLVSPEYAHGVTGVMKNALDWIVGSGELLDKPLAFPNLSPRARLAHSQLAETLQIMGCRQLTTCSPQATLAAPYVLPDADEQTLAAHPEIGLDFRRCGAILQRNSRRYAEVLRKR</sequence>
<evidence type="ECO:0000256" key="1">
    <source>
        <dbReference type="ARBA" id="ARBA00001917"/>
    </source>
</evidence>
<dbReference type="GO" id="GO:0005829">
    <property type="term" value="C:cytosol"/>
    <property type="evidence" value="ECO:0007669"/>
    <property type="project" value="TreeGrafter"/>
</dbReference>
<protein>
    <submittedName>
        <fullName evidence="4">FMN-dependent NADPH-azoreductase</fullName>
        <ecNumber evidence="4">1.7.-.-</ecNumber>
    </submittedName>
</protein>
<evidence type="ECO:0000259" key="3">
    <source>
        <dbReference type="Pfam" id="PF03358"/>
    </source>
</evidence>
<name>A0A447QDX2_SERRU</name>
<dbReference type="PANTHER" id="PTHR30543:SF21">
    <property type="entry name" value="NAD(P)H-DEPENDENT FMN REDUCTASE LOT6"/>
    <property type="match status" value="1"/>
</dbReference>
<proteinExistence type="predicted"/>
<comment type="cofactor">
    <cofactor evidence="1">
        <name>FMN</name>
        <dbReference type="ChEBI" id="CHEBI:58210"/>
    </cofactor>
</comment>